<dbReference type="EMBL" id="OV725081">
    <property type="protein sequence ID" value="CAH1401047.1"/>
    <property type="molecule type" value="Genomic_DNA"/>
</dbReference>
<gene>
    <name evidence="1" type="ORF">NEZAVI_LOCUS10151</name>
</gene>
<accession>A0A9P0HFT1</accession>
<sequence>MEENIIHYRHILLYYFKKCKRAAEAAVFMGTMP</sequence>
<evidence type="ECO:0000313" key="2">
    <source>
        <dbReference type="Proteomes" id="UP001152798"/>
    </source>
</evidence>
<name>A0A9P0HFT1_NEZVI</name>
<dbReference type="OrthoDB" id="10032414at2759"/>
<dbReference type="Proteomes" id="UP001152798">
    <property type="component" value="Chromosome 5"/>
</dbReference>
<dbReference type="Gene3D" id="1.10.10.1450">
    <property type="match status" value="1"/>
</dbReference>
<evidence type="ECO:0000313" key="1">
    <source>
        <dbReference type="EMBL" id="CAH1401047.1"/>
    </source>
</evidence>
<proteinExistence type="predicted"/>
<protein>
    <submittedName>
        <fullName evidence="1">Uncharacterized protein</fullName>
    </submittedName>
</protein>
<organism evidence="1 2">
    <name type="scientific">Nezara viridula</name>
    <name type="common">Southern green stink bug</name>
    <name type="synonym">Cimex viridulus</name>
    <dbReference type="NCBI Taxonomy" id="85310"/>
    <lineage>
        <taxon>Eukaryota</taxon>
        <taxon>Metazoa</taxon>
        <taxon>Ecdysozoa</taxon>
        <taxon>Arthropoda</taxon>
        <taxon>Hexapoda</taxon>
        <taxon>Insecta</taxon>
        <taxon>Pterygota</taxon>
        <taxon>Neoptera</taxon>
        <taxon>Paraneoptera</taxon>
        <taxon>Hemiptera</taxon>
        <taxon>Heteroptera</taxon>
        <taxon>Panheteroptera</taxon>
        <taxon>Pentatomomorpha</taxon>
        <taxon>Pentatomoidea</taxon>
        <taxon>Pentatomidae</taxon>
        <taxon>Pentatominae</taxon>
        <taxon>Nezara</taxon>
    </lineage>
</organism>
<keyword evidence="2" id="KW-1185">Reference proteome</keyword>
<reference evidence="1" key="1">
    <citation type="submission" date="2022-01" db="EMBL/GenBank/DDBJ databases">
        <authorList>
            <person name="King R."/>
        </authorList>
    </citation>
    <scope>NUCLEOTIDE SEQUENCE</scope>
</reference>
<dbReference type="AlphaFoldDB" id="A0A9P0HFT1"/>